<sequence length="364" mass="37338">MEKQTSHIARRARPRGPVGRLPDDPVILGLDVGGTHTKMAAFDFDGELLGAHAFDSQRVLAAGSQGSIAHEAEAALARAGVEAGQVAAVGLAIPGSVSEGGSLELCPNIDLDLEACTSLLRARFPQARLAVLNDADAAVLGDCWRGSASEHAGGNVALVTLGTGVGAGFVFRGVLYGSAHGAAGEVGHLCVDPREQEPCSCGRAGCLEQYASAKGLVHTARREHAARRELASRTAASPSLEDAARAAAEAFPDARAVLDAAARRDPSACAALERFSEALGFGLSQIACVVDPDVLVLGGGLSERADLFLGAVRARYRACALPPCRNTPIVVSKLGNACGMYGAASRALDLLARGECSGTGERLL</sequence>
<organism evidence="3 4">
    <name type="scientific">Gordonibacter pamelaeae</name>
    <dbReference type="NCBI Taxonomy" id="471189"/>
    <lineage>
        <taxon>Bacteria</taxon>
        <taxon>Bacillati</taxon>
        <taxon>Actinomycetota</taxon>
        <taxon>Coriobacteriia</taxon>
        <taxon>Eggerthellales</taxon>
        <taxon>Eggerthellaceae</taxon>
        <taxon>Gordonibacter</taxon>
    </lineage>
</organism>
<comment type="similarity">
    <text evidence="1">Belongs to the ROK (NagC/XylR) family.</text>
</comment>
<accession>A0A369M8E5</accession>
<keyword evidence="4" id="KW-1185">Reference proteome</keyword>
<dbReference type="Gene3D" id="3.30.420.40">
    <property type="match status" value="2"/>
</dbReference>
<gene>
    <name evidence="3" type="ORF">C1877_01750</name>
</gene>
<evidence type="ECO:0000313" key="3">
    <source>
        <dbReference type="EMBL" id="RDB67187.1"/>
    </source>
</evidence>
<evidence type="ECO:0000256" key="2">
    <source>
        <dbReference type="SAM" id="MobiDB-lite"/>
    </source>
</evidence>
<feature type="region of interest" description="Disordered" evidence="2">
    <location>
        <begin position="1"/>
        <end position="20"/>
    </location>
</feature>
<dbReference type="PANTHER" id="PTHR18964:SF149">
    <property type="entry name" value="BIFUNCTIONAL UDP-N-ACETYLGLUCOSAMINE 2-EPIMERASE_N-ACETYLMANNOSAMINE KINASE"/>
    <property type="match status" value="1"/>
</dbReference>
<proteinExistence type="inferred from homology"/>
<dbReference type="Proteomes" id="UP000254000">
    <property type="component" value="Unassembled WGS sequence"/>
</dbReference>
<keyword evidence="3" id="KW-0418">Kinase</keyword>
<protein>
    <submittedName>
        <fullName evidence="3">Sugar kinase</fullName>
    </submittedName>
</protein>
<dbReference type="SUPFAM" id="SSF53067">
    <property type="entry name" value="Actin-like ATPase domain"/>
    <property type="match status" value="1"/>
</dbReference>
<dbReference type="AlphaFoldDB" id="A0A369M8E5"/>
<reference evidence="3 4" key="1">
    <citation type="journal article" date="2018" name="Elife">
        <title>Discovery and characterization of a prevalent human gut bacterial enzyme sufficient for the inactivation of a family of plant toxins.</title>
        <authorList>
            <person name="Koppel N."/>
            <person name="Bisanz J.E."/>
            <person name="Pandelia M.E."/>
            <person name="Turnbaugh P.J."/>
            <person name="Balskus E.P."/>
        </authorList>
    </citation>
    <scope>NUCLEOTIDE SEQUENCE [LARGE SCALE GENOMIC DNA]</scope>
    <source>
        <strain evidence="3 4">3C</strain>
    </source>
</reference>
<name>A0A369M8E5_9ACTN</name>
<dbReference type="InterPro" id="IPR000600">
    <property type="entry name" value="ROK"/>
</dbReference>
<keyword evidence="3" id="KW-0808">Transferase</keyword>
<evidence type="ECO:0000313" key="4">
    <source>
        <dbReference type="Proteomes" id="UP000254000"/>
    </source>
</evidence>
<dbReference type="InterPro" id="IPR043129">
    <property type="entry name" value="ATPase_NBD"/>
</dbReference>
<dbReference type="OrthoDB" id="9810372at2"/>
<dbReference type="Pfam" id="PF00480">
    <property type="entry name" value="ROK"/>
    <property type="match status" value="1"/>
</dbReference>
<comment type="caution">
    <text evidence="3">The sequence shown here is derived from an EMBL/GenBank/DDBJ whole genome shotgun (WGS) entry which is preliminary data.</text>
</comment>
<dbReference type="EMBL" id="PPTS01000001">
    <property type="protein sequence ID" value="RDB67187.1"/>
    <property type="molecule type" value="Genomic_DNA"/>
</dbReference>
<evidence type="ECO:0000256" key="1">
    <source>
        <dbReference type="ARBA" id="ARBA00006479"/>
    </source>
</evidence>
<dbReference type="GO" id="GO:0016301">
    <property type="term" value="F:kinase activity"/>
    <property type="evidence" value="ECO:0007669"/>
    <property type="project" value="UniProtKB-KW"/>
</dbReference>
<dbReference type="PANTHER" id="PTHR18964">
    <property type="entry name" value="ROK (REPRESSOR, ORF, KINASE) FAMILY"/>
    <property type="match status" value="1"/>
</dbReference>